<evidence type="ECO:0000256" key="3">
    <source>
        <dbReference type="ARBA" id="ARBA00022490"/>
    </source>
</evidence>
<feature type="active site" description="O-(3'-phospho-DNA)-tyrosine intermediate" evidence="10">
    <location>
        <position position="349"/>
    </location>
</feature>
<dbReference type="AlphaFoldDB" id="A0A517LUM9"/>
<evidence type="ECO:0000256" key="5">
    <source>
        <dbReference type="ARBA" id="ARBA00022829"/>
    </source>
</evidence>
<keyword evidence="7 10" id="KW-0238">DNA-binding</keyword>
<dbReference type="GO" id="GO:0003677">
    <property type="term" value="F:DNA binding"/>
    <property type="evidence" value="ECO:0007669"/>
    <property type="project" value="UniProtKB-UniRule"/>
</dbReference>
<keyword evidence="14" id="KW-1185">Reference proteome</keyword>
<proteinExistence type="inferred from homology"/>
<evidence type="ECO:0000256" key="4">
    <source>
        <dbReference type="ARBA" id="ARBA00022618"/>
    </source>
</evidence>
<reference evidence="13 14" key="1">
    <citation type="submission" date="2019-02" db="EMBL/GenBank/DDBJ databases">
        <title>Deep-cultivation of Planctomycetes and their phenomic and genomic characterization uncovers novel biology.</title>
        <authorList>
            <person name="Wiegand S."/>
            <person name="Jogler M."/>
            <person name="Boedeker C."/>
            <person name="Pinto D."/>
            <person name="Vollmers J."/>
            <person name="Rivas-Marin E."/>
            <person name="Kohn T."/>
            <person name="Peeters S.H."/>
            <person name="Heuer A."/>
            <person name="Rast P."/>
            <person name="Oberbeckmann S."/>
            <person name="Bunk B."/>
            <person name="Jeske O."/>
            <person name="Meyerdierks A."/>
            <person name="Storesund J.E."/>
            <person name="Kallscheuer N."/>
            <person name="Luecker S."/>
            <person name="Lage O.M."/>
            <person name="Pohl T."/>
            <person name="Merkel B.J."/>
            <person name="Hornburger P."/>
            <person name="Mueller R.-W."/>
            <person name="Bruemmer F."/>
            <person name="Labrenz M."/>
            <person name="Spormann A.M."/>
            <person name="Op den Camp H."/>
            <person name="Overmann J."/>
            <person name="Amann R."/>
            <person name="Jetten M.S.M."/>
            <person name="Mascher T."/>
            <person name="Medema M.H."/>
            <person name="Devos D.P."/>
            <person name="Kaster A.-K."/>
            <person name="Ovreas L."/>
            <person name="Rohde M."/>
            <person name="Galperin M.Y."/>
            <person name="Jogler C."/>
        </authorList>
    </citation>
    <scope>NUCLEOTIDE SEQUENCE [LARGE SCALE GENOMIC DNA]</scope>
    <source>
        <strain evidence="13 14">EC9</strain>
    </source>
</reference>
<keyword evidence="4 10" id="KW-0132">Cell division</keyword>
<keyword evidence="3 10" id="KW-0963">Cytoplasm</keyword>
<evidence type="ECO:0000259" key="11">
    <source>
        <dbReference type="PROSITE" id="PS51898"/>
    </source>
</evidence>
<evidence type="ECO:0000256" key="2">
    <source>
        <dbReference type="ARBA" id="ARBA00010450"/>
    </source>
</evidence>
<gene>
    <name evidence="13" type="primary">xerD_1</name>
    <name evidence="10" type="synonym">xerC</name>
    <name evidence="13" type="ORF">EC9_04960</name>
</gene>
<protein>
    <recommendedName>
        <fullName evidence="10">Tyrosine recombinase XerC</fullName>
    </recommendedName>
</protein>
<dbReference type="GO" id="GO:0051301">
    <property type="term" value="P:cell division"/>
    <property type="evidence" value="ECO:0007669"/>
    <property type="project" value="UniProtKB-KW"/>
</dbReference>
<dbReference type="SUPFAM" id="SSF56349">
    <property type="entry name" value="DNA breaking-rejoining enzymes"/>
    <property type="match status" value="1"/>
</dbReference>
<dbReference type="InterPro" id="IPR011010">
    <property type="entry name" value="DNA_brk_join_enz"/>
</dbReference>
<evidence type="ECO:0000313" key="14">
    <source>
        <dbReference type="Proteomes" id="UP000319557"/>
    </source>
</evidence>
<dbReference type="PANTHER" id="PTHR30349">
    <property type="entry name" value="PHAGE INTEGRASE-RELATED"/>
    <property type="match status" value="1"/>
</dbReference>
<dbReference type="Gene3D" id="1.10.150.130">
    <property type="match status" value="1"/>
</dbReference>
<dbReference type="InterPro" id="IPR044068">
    <property type="entry name" value="CB"/>
</dbReference>
<dbReference type="GO" id="GO:0005737">
    <property type="term" value="C:cytoplasm"/>
    <property type="evidence" value="ECO:0007669"/>
    <property type="project" value="UniProtKB-SubCell"/>
</dbReference>
<dbReference type="GO" id="GO:0006313">
    <property type="term" value="P:DNA transposition"/>
    <property type="evidence" value="ECO:0007669"/>
    <property type="project" value="UniProtKB-UniRule"/>
</dbReference>
<feature type="active site" evidence="10">
    <location>
        <position position="217"/>
    </location>
</feature>
<evidence type="ECO:0000256" key="9">
    <source>
        <dbReference type="ARBA" id="ARBA00023306"/>
    </source>
</evidence>
<feature type="active site" evidence="10">
    <location>
        <position position="317"/>
    </location>
</feature>
<dbReference type="PROSITE" id="PS51900">
    <property type="entry name" value="CB"/>
    <property type="match status" value="1"/>
</dbReference>
<evidence type="ECO:0000313" key="13">
    <source>
        <dbReference type="EMBL" id="QDS86335.1"/>
    </source>
</evidence>
<feature type="active site" evidence="10">
    <location>
        <position position="241"/>
    </location>
</feature>
<dbReference type="HAMAP" id="MF_01808">
    <property type="entry name" value="Recomb_XerC_XerD"/>
    <property type="match status" value="1"/>
</dbReference>
<organism evidence="13 14">
    <name type="scientific">Rosistilla ulvae</name>
    <dbReference type="NCBI Taxonomy" id="1930277"/>
    <lineage>
        <taxon>Bacteria</taxon>
        <taxon>Pseudomonadati</taxon>
        <taxon>Planctomycetota</taxon>
        <taxon>Planctomycetia</taxon>
        <taxon>Pirellulales</taxon>
        <taxon>Pirellulaceae</taxon>
        <taxon>Rosistilla</taxon>
    </lineage>
</organism>
<accession>A0A517LUM9</accession>
<evidence type="ECO:0000256" key="6">
    <source>
        <dbReference type="ARBA" id="ARBA00022908"/>
    </source>
</evidence>
<dbReference type="InterPro" id="IPR004107">
    <property type="entry name" value="Integrase_SAM-like_N"/>
</dbReference>
<dbReference type="CDD" id="cd00798">
    <property type="entry name" value="INT_XerDC_C"/>
    <property type="match status" value="1"/>
</dbReference>
<evidence type="ECO:0000256" key="10">
    <source>
        <dbReference type="HAMAP-Rule" id="MF_01808"/>
    </source>
</evidence>
<dbReference type="Gene3D" id="1.10.443.10">
    <property type="entry name" value="Intergrase catalytic core"/>
    <property type="match status" value="1"/>
</dbReference>
<dbReference type="InterPro" id="IPR023009">
    <property type="entry name" value="Tyrosine_recombinase_XerC/XerD"/>
</dbReference>
<feature type="active site" evidence="10">
    <location>
        <position position="340"/>
    </location>
</feature>
<dbReference type="InterPro" id="IPR002104">
    <property type="entry name" value="Integrase_catalytic"/>
</dbReference>
<dbReference type="InterPro" id="IPR011932">
    <property type="entry name" value="Recomb_XerD"/>
</dbReference>
<dbReference type="InterPro" id="IPR010998">
    <property type="entry name" value="Integrase_recombinase_N"/>
</dbReference>
<keyword evidence="9 10" id="KW-0131">Cell cycle</keyword>
<dbReference type="GO" id="GO:0009037">
    <property type="term" value="F:tyrosine-based site-specific recombinase activity"/>
    <property type="evidence" value="ECO:0007669"/>
    <property type="project" value="UniProtKB-UniRule"/>
</dbReference>
<evidence type="ECO:0000256" key="7">
    <source>
        <dbReference type="ARBA" id="ARBA00023125"/>
    </source>
</evidence>
<comment type="similarity">
    <text evidence="10">Belongs to the 'phage' integrase family. XerC subfamily.</text>
</comment>
<dbReference type="Pfam" id="PF02899">
    <property type="entry name" value="Phage_int_SAM_1"/>
    <property type="match status" value="1"/>
</dbReference>
<feature type="domain" description="Core-binding (CB)" evidence="12">
    <location>
        <begin position="73"/>
        <end position="156"/>
    </location>
</feature>
<dbReference type="PROSITE" id="PS51898">
    <property type="entry name" value="TYR_RECOMBINASE"/>
    <property type="match status" value="1"/>
</dbReference>
<evidence type="ECO:0000259" key="12">
    <source>
        <dbReference type="PROSITE" id="PS51900"/>
    </source>
</evidence>
<feature type="active site" evidence="10">
    <location>
        <position position="314"/>
    </location>
</feature>
<dbReference type="NCBIfam" id="NF001399">
    <property type="entry name" value="PRK00283.1"/>
    <property type="match status" value="1"/>
</dbReference>
<comment type="subcellular location">
    <subcellularLocation>
        <location evidence="1 10">Cytoplasm</location>
    </subcellularLocation>
</comment>
<dbReference type="GO" id="GO:0007059">
    <property type="term" value="P:chromosome segregation"/>
    <property type="evidence" value="ECO:0007669"/>
    <property type="project" value="UniProtKB-UniRule"/>
</dbReference>
<dbReference type="NCBIfam" id="TIGR02225">
    <property type="entry name" value="recomb_XerD"/>
    <property type="match status" value="1"/>
</dbReference>
<keyword evidence="5 10" id="KW-0159">Chromosome partition</keyword>
<name>A0A517LUM9_9BACT</name>
<comment type="similarity">
    <text evidence="2">Belongs to the 'phage' integrase family. XerD subfamily.</text>
</comment>
<feature type="domain" description="Tyr recombinase" evidence="11">
    <location>
        <begin position="177"/>
        <end position="362"/>
    </location>
</feature>
<keyword evidence="6 10" id="KW-0229">DNA integration</keyword>
<dbReference type="Proteomes" id="UP000319557">
    <property type="component" value="Chromosome"/>
</dbReference>
<evidence type="ECO:0000256" key="1">
    <source>
        <dbReference type="ARBA" id="ARBA00004496"/>
    </source>
</evidence>
<dbReference type="PANTHER" id="PTHR30349:SF81">
    <property type="entry name" value="TYROSINE RECOMBINASE XERC"/>
    <property type="match status" value="1"/>
</dbReference>
<evidence type="ECO:0000256" key="8">
    <source>
        <dbReference type="ARBA" id="ARBA00023172"/>
    </source>
</evidence>
<dbReference type="Pfam" id="PF00589">
    <property type="entry name" value="Phage_integrase"/>
    <property type="match status" value="1"/>
</dbReference>
<dbReference type="EMBL" id="CP036261">
    <property type="protein sequence ID" value="QDS86335.1"/>
    <property type="molecule type" value="Genomic_DNA"/>
</dbReference>
<dbReference type="InterPro" id="IPR050090">
    <property type="entry name" value="Tyrosine_recombinase_XerCD"/>
</dbReference>
<dbReference type="KEGG" id="ruv:EC9_04960"/>
<keyword evidence="8 10" id="KW-0233">DNA recombination</keyword>
<dbReference type="InterPro" id="IPR013762">
    <property type="entry name" value="Integrase-like_cat_sf"/>
</dbReference>
<comment type="subunit">
    <text evidence="10">Forms a cyclic heterotetrameric complex composed of two molecules of XerC and two molecules of XerD.</text>
</comment>
<comment type="function">
    <text evidence="10">Site-specific tyrosine recombinase, which acts by catalyzing the cutting and rejoining of the recombining DNA molecules. The XerC-XerD complex is essential to convert dimers of the bacterial chromosome into monomers to permit their segregation at cell division. It also contributes to the segregational stability of plasmids.</text>
</comment>
<sequence>MNGSGGRLYFDSAQIDRGIGTLGLKLQFAAADDEEGIVSCLPLPAPRRMLLTMARPTKLQQLKSRGPAKNSDGRSQSYCADFIVYLRNECHLAENSIKAYSRDLKRFLDWLEDRSIPRLKIAELSQYVSWLCQRSLAPASVARHVVALRTFYKYLQLEGVVLDNPAELLTTQKMWQRMPGVLSPAQVDGLLAAPRRSDSYWQRDRALLEVLYATGCRASEVCGLRLQNVNLKQKHLKCEGKGGKQRMVPLGLRSIESIQLYIDQLRVRLVALAAATPEHLFLSRSGQALDRVQVWRLVKRYAQRAGISDDISPHSLRHSFATHLLAGGAGLRQVQEMLGHANIQTTQIYTHVDHSRLQKVHREFHPRA</sequence>